<proteinExistence type="predicted"/>
<accession>A0A508X0C6</accession>
<name>A0A508X0C6_9HYPH</name>
<dbReference type="EMBL" id="CABFNB010000116">
    <property type="protein sequence ID" value="VTZ63258.1"/>
    <property type="molecule type" value="Genomic_DNA"/>
</dbReference>
<evidence type="ECO:0000313" key="1">
    <source>
        <dbReference type="EMBL" id="VTZ63258.1"/>
    </source>
</evidence>
<reference evidence="1" key="1">
    <citation type="submission" date="2019-06" db="EMBL/GenBank/DDBJ databases">
        <authorList>
            <person name="Le Quere A."/>
            <person name="Colella S."/>
        </authorList>
    </citation>
    <scope>NUCLEOTIDE SEQUENCE</scope>
    <source>
        <strain evidence="1">EmedicaeMD41</strain>
    </source>
</reference>
<organism evidence="1">
    <name type="scientific">Sinorhizobium medicae</name>
    <dbReference type="NCBI Taxonomy" id="110321"/>
    <lineage>
        <taxon>Bacteria</taxon>
        <taxon>Pseudomonadati</taxon>
        <taxon>Pseudomonadota</taxon>
        <taxon>Alphaproteobacteria</taxon>
        <taxon>Hyphomicrobiales</taxon>
        <taxon>Rhizobiaceae</taxon>
        <taxon>Sinorhizobium/Ensifer group</taxon>
        <taxon>Sinorhizobium</taxon>
    </lineage>
</organism>
<protein>
    <submittedName>
        <fullName evidence="1">Uncharacterized protein</fullName>
    </submittedName>
</protein>
<dbReference type="Proteomes" id="UP000507954">
    <property type="component" value="Unassembled WGS sequence"/>
</dbReference>
<dbReference type="AlphaFoldDB" id="A0A508X0C6"/>
<gene>
    <name evidence="1" type="ORF">EMEDMD4_490186</name>
</gene>
<sequence length="39" mass="4368">MHVPQPMQRPDFTIRRGESIGLTEADAVRSGEDICEIDP</sequence>